<accession>M9NFW1</accession>
<reference evidence="2" key="8">
    <citation type="journal article" date="2007" name="Science">
        <title>The Release 5.1 annotation of Drosophila melanogaster heterochromatin.</title>
        <authorList>
            <person name="Smith C.D."/>
            <person name="Shu S."/>
            <person name="Mungall C.J."/>
            <person name="Karpen G.H."/>
        </authorList>
    </citation>
    <scope>NUCLEOTIDE SEQUENCE [LARGE SCALE GENOMIC DNA]</scope>
</reference>
<dbReference type="InParanoid" id="M9NFW1"/>
<reference evidence="2" key="11">
    <citation type="journal article" date="2015" name="G3 (Bethesda)">
        <title>Gene Model Annotations for Drosophila melanogaster: The Rule-Benders.</title>
        <authorList>
            <consortium name="FlyBase Consortium"/>
            <person name="Crosby M.A."/>
            <person name="Gramates L.S."/>
            <person name="Dos Santos G."/>
            <person name="Matthews B.B."/>
            <person name="St Pierre S.E."/>
            <person name="Zhou P."/>
            <person name="Schroeder A.J."/>
            <person name="Falls K."/>
            <person name="Emmert D.B."/>
            <person name="Russo S.M."/>
            <person name="Gelbart W.M."/>
            <person name="null"/>
        </authorList>
    </citation>
    <scope>NUCLEOTIDE SEQUENCE</scope>
</reference>
<reference evidence="2" key="5">
    <citation type="journal article" date="2002" name="Genome Biol.">
        <title>Heterochromatic sequences in a Drosophila whole-genome shotgun assembly.</title>
        <authorList>
            <person name="Hoskins R.A."/>
            <person name="Smith C.D."/>
            <person name="Carlson J.W."/>
            <person name="Carvalho A.B."/>
            <person name="Halpern A."/>
            <person name="Kaminker J.S."/>
            <person name="Kennedy C."/>
            <person name="Mungall C.J."/>
            <person name="Sullivan B.A."/>
            <person name="Sutton G.G."/>
            <person name="Yasuhara J.C."/>
            <person name="Wakimoto B.T."/>
            <person name="Myers E.W."/>
            <person name="Celniker S.E."/>
            <person name="Rubin G.M."/>
            <person name="Karpen G.H."/>
        </authorList>
    </citation>
    <scope>NUCLEOTIDE SEQUENCE [LARGE SCALE GENOMIC DNA]</scope>
</reference>
<protein>
    <submittedName>
        <fullName evidence="2">Uncharacterized protein</fullName>
    </submittedName>
</protein>
<dbReference type="Bgee" id="FBgn0029707">
    <property type="expression patterns" value="Expressed in male accessory gland main cell (Drosophila) in male reproductive gland and 1 other cell type or tissue"/>
</dbReference>
<reference evidence="2" key="10">
    <citation type="journal article" date="2015" name="G3 (Bethesda)">
        <title>Gene Model Annotations for Drosophila melanogaster: Impact of High-Throughput Data.</title>
        <authorList>
            <consortium name="FlyBase Consortium"/>
            <person name="Matthews B.B."/>
            <person name="Dos Santos G."/>
            <person name="Crosby M.A."/>
            <person name="Emmert D.B."/>
            <person name="St Pierre S.E."/>
            <person name="Gramates L.S."/>
            <person name="Zhou P."/>
            <person name="Schroeder A.J."/>
            <person name="Falls K."/>
            <person name="Strelets V."/>
            <person name="Russo S.M."/>
            <person name="Gelbart W.M."/>
            <person name="null"/>
        </authorList>
    </citation>
    <scope>NUCLEOTIDE SEQUENCE</scope>
</reference>
<reference evidence="2" key="12">
    <citation type="journal article" date="2015" name="Genome Res.">
        <title>The Release 6 reference sequence of the Drosophila melanogaster genome.</title>
        <authorList>
            <person name="Hoskins R.A."/>
            <person name="Carlson J.W."/>
            <person name="Wan K.H."/>
            <person name="Park S."/>
            <person name="Mendez I."/>
            <person name="Galle S.E."/>
            <person name="Booth B.W."/>
            <person name="Pfeiffer B.D."/>
            <person name="George R.A."/>
            <person name="Svirskas R."/>
            <person name="Krzywinski M."/>
            <person name="Schein J."/>
            <person name="Accardo M.C."/>
            <person name="Damia E."/>
            <person name="Messina G."/>
            <person name="Mendez-Lago M."/>
            <person name="de Pablos B."/>
            <person name="Demakova O.V."/>
            <person name="Andreyeva E.N."/>
            <person name="Boldyreva L.V."/>
            <person name="Marra M."/>
            <person name="Carvalho A.B."/>
            <person name="Dimitri P."/>
            <person name="Villasante A."/>
            <person name="Zhimulev I.F."/>
            <person name="Rubin G.M."/>
            <person name="Karpen G.H."/>
            <person name="Celniker S.E."/>
        </authorList>
    </citation>
    <scope>NUCLEOTIDE SEQUENCE</scope>
</reference>
<gene>
    <name evidence="2" type="primary">Dmel\CG12688</name>
    <name evidence="2" type="ORF">CG12688</name>
    <name evidence="2" type="ORF">Dmel_CG12688</name>
</gene>
<evidence type="ECO:0000256" key="1">
    <source>
        <dbReference type="SAM" id="MobiDB-lite"/>
    </source>
</evidence>
<feature type="compositionally biased region" description="Polar residues" evidence="1">
    <location>
        <begin position="1"/>
        <end position="11"/>
    </location>
</feature>
<reference evidence="2" key="14">
    <citation type="submission" date="2020-04" db="EMBL/GenBank/DDBJ databases">
        <authorList>
            <consortium name="FlyBase"/>
        </authorList>
    </citation>
    <scope>NUCLEOTIDE SEQUENCE</scope>
</reference>
<dbReference type="SMR" id="M9NFW1"/>
<reference evidence="2" key="13">
    <citation type="submission" date="2020-04" db="EMBL/GenBank/DDBJ databases">
        <title>Drosophila melanogaster release 4 sequence.</title>
        <authorList>
            <consortium name="Berkeley Drosophila Genome Project"/>
            <person name="Celniker S."/>
            <person name="Carlson J."/>
            <person name="Wan K."/>
            <person name="Pfeiffer B."/>
            <person name="Frise E."/>
            <person name="George R."/>
            <person name="Hoskins R."/>
            <person name="Stapleton M."/>
            <person name="Pacleb J."/>
            <person name="Park S."/>
            <person name="Svirskas R."/>
            <person name="Smith E."/>
            <person name="Yu C."/>
            <person name="Rubin G."/>
        </authorList>
    </citation>
    <scope>NUCLEOTIDE SEQUENCE</scope>
</reference>
<evidence type="ECO:0000313" key="2">
    <source>
        <dbReference type="EMBL" id="AFH07240.1"/>
    </source>
</evidence>
<dbReference type="EMBL" id="AE014298">
    <property type="protein sequence ID" value="AFH07240.1"/>
    <property type="molecule type" value="Genomic_DNA"/>
</dbReference>
<feature type="region of interest" description="Disordered" evidence="1">
    <location>
        <begin position="1"/>
        <end position="28"/>
    </location>
</feature>
<reference evidence="2" key="3">
    <citation type="journal article" date="2002" name="Genome Biol.">
        <title>Annotation of the Drosophila melanogaster euchromatic genome: a systematic review.</title>
        <authorList>
            <person name="Misra S."/>
            <person name="Crosby M.A."/>
            <person name="Mungall C.J."/>
            <person name="Matthews B.B."/>
            <person name="Campbell K.S."/>
            <person name="Hradecky P."/>
            <person name="Huang Y."/>
            <person name="Kaminker J.S."/>
            <person name="Millburn G.H."/>
            <person name="Prochnik S.E."/>
            <person name="Smith C.D."/>
            <person name="Tupy J.L."/>
            <person name="Whitfied E.J."/>
            <person name="Bayraktaroglu L."/>
            <person name="Berman B.P."/>
            <person name="Bettencourt B.R."/>
            <person name="Celniker S.E."/>
            <person name="de Grey A.D."/>
            <person name="Drysdale R.A."/>
            <person name="Harris N.L."/>
            <person name="Richter J."/>
            <person name="Russo S."/>
            <person name="Schroeder A.J."/>
            <person name="Shu S.Q."/>
            <person name="Stapleton M."/>
            <person name="Yamada C."/>
            <person name="Ashburner M."/>
            <person name="Gelbart W.M."/>
            <person name="Rubin G.M."/>
            <person name="Lewis S.E."/>
        </authorList>
    </citation>
    <scope>GENOME REANNOTATION</scope>
</reference>
<reference evidence="2" key="6">
    <citation type="journal article" date="2005" name="PLoS Comput. Biol.">
        <title>Combined evidence annotation of transposable elements in genome sequences.</title>
        <authorList>
            <person name="Quesneville H."/>
            <person name="Bergman C.M."/>
            <person name="Andrieu O."/>
            <person name="Autard D."/>
            <person name="Nouaud D."/>
            <person name="Ashburner M."/>
            <person name="Anxolabehere D."/>
        </authorList>
    </citation>
    <scope>NUCLEOTIDE SEQUENCE [LARGE SCALE GENOMIC DNA]</scope>
</reference>
<proteinExistence type="predicted"/>
<reference evidence="2" key="2">
    <citation type="journal article" date="2002" name="Genome Biol.">
        <title>Finishing a whole-genome shotgun: release 3 of the Drosophila melanogaster euchromatic genome sequence.</title>
        <authorList>
            <person name="Celniker S.E."/>
            <person name="Wheeler D.A."/>
            <person name="Kronmiller B."/>
            <person name="Carlson J.W."/>
            <person name="Halpern A."/>
            <person name="Patel S."/>
            <person name="Adams M."/>
            <person name="Champe M."/>
            <person name="Dugan S.P."/>
            <person name="Frise E."/>
            <person name="Hodgson A."/>
            <person name="George R.A."/>
            <person name="Hoskins R.A."/>
            <person name="Laverty T."/>
            <person name="Muzny D.M."/>
            <person name="Nelson C.R."/>
            <person name="Pacleb J.M."/>
            <person name="Park S."/>
            <person name="Pfeiffer B.D."/>
            <person name="Richards S."/>
            <person name="Sodergren E.J."/>
            <person name="Svirskas R."/>
            <person name="Tabor P.E."/>
            <person name="Wan K."/>
            <person name="Stapleton M."/>
            <person name="Sutton G.G."/>
            <person name="Venter C."/>
            <person name="Weinstock G."/>
            <person name="Scherer S.E."/>
            <person name="Myers E.W."/>
            <person name="Gibbs R.A."/>
            <person name="Rubin G.M."/>
        </authorList>
    </citation>
    <scope>NUCLEOTIDE SEQUENCE [LARGE SCALE GENOMIC DNA]</scope>
</reference>
<reference evidence="2" key="9">
    <citation type="journal article" date="2007" name="Science">
        <title>Sequence finishing and mapping of Drosophila melanogaster heterochromatin.</title>
        <authorList>
            <person name="Hoskins R.A."/>
            <person name="Carlson J.W."/>
            <person name="Kennedy C."/>
            <person name="Acevedo D."/>
            <person name="Evans-Holm M."/>
            <person name="Frise E."/>
            <person name="Wan K.H."/>
            <person name="Park S."/>
            <person name="Mendez-Lago M."/>
            <person name="Rossi F."/>
            <person name="Villasante A."/>
            <person name="Dimitri P."/>
            <person name="Karpen G.H."/>
            <person name="Celniker S.E."/>
        </authorList>
    </citation>
    <scope>NUCLEOTIDE SEQUENCE [LARGE SCALE GENOMIC DNA]</scope>
</reference>
<name>M9NFW1_DROME</name>
<feature type="region of interest" description="Disordered" evidence="1">
    <location>
        <begin position="73"/>
        <end position="94"/>
    </location>
</feature>
<feature type="compositionally biased region" description="Basic and acidic residues" evidence="1">
    <location>
        <begin position="83"/>
        <end position="94"/>
    </location>
</feature>
<dbReference type="BioGRID-ORCS" id="31378">
    <property type="hits" value="0 hits in 1 CRISPR screen"/>
</dbReference>
<reference evidence="2" key="7">
    <citation type="submission" date="2006-08" db="EMBL/GenBank/DDBJ databases">
        <authorList>
            <person name="Celniker S."/>
            <person name="Carlson J."/>
            <person name="Wan K."/>
            <person name="Frise E."/>
            <person name="Hoskins R."/>
            <person name="Park S."/>
            <person name="Svirskas R."/>
            <person name="Rubin G."/>
        </authorList>
    </citation>
    <scope>NUCLEOTIDE SEQUENCE</scope>
</reference>
<reference evidence="2" key="4">
    <citation type="journal article" date="2002" name="Genome Biol.">
        <title>The transposable elements of the Drosophila melanogaster euchromatin: a genomics perspective.</title>
        <authorList>
            <person name="Kaminker J.S."/>
            <person name="Bergman C.M."/>
            <person name="Kronmiller B."/>
            <person name="Carlson J."/>
            <person name="Svirskas R."/>
            <person name="Patel S."/>
            <person name="Frise E."/>
            <person name="Wheeler D.A."/>
            <person name="Lewis S.E."/>
            <person name="Rubin G.M."/>
            <person name="Ashburner M."/>
            <person name="Celniker S.E."/>
        </authorList>
    </citation>
    <scope>NUCLEOTIDE SEQUENCE [LARGE SCALE GENOMIC DNA]</scope>
</reference>
<organism evidence="2">
    <name type="scientific">Drosophila melanogaster</name>
    <name type="common">Fruit fly</name>
    <dbReference type="NCBI Taxonomy" id="7227"/>
    <lineage>
        <taxon>Eukaryota</taxon>
        <taxon>Metazoa</taxon>
        <taxon>Ecdysozoa</taxon>
        <taxon>Arthropoda</taxon>
        <taxon>Hexapoda</taxon>
        <taxon>Insecta</taxon>
        <taxon>Pterygota</taxon>
        <taxon>Neoptera</taxon>
        <taxon>Endopterygota</taxon>
        <taxon>Diptera</taxon>
        <taxon>Brachycera</taxon>
        <taxon>Muscomorpha</taxon>
        <taxon>Ephydroidea</taxon>
        <taxon>Drosophilidae</taxon>
        <taxon>Drosophila</taxon>
        <taxon>Sophophora</taxon>
    </lineage>
</organism>
<dbReference type="HOGENOM" id="CLU_2388519_0_0_1"/>
<reference evidence="2" key="1">
    <citation type="journal article" date="2000" name="Science">
        <title>The genome sequence of Drosophila melanogaster.</title>
        <authorList>
            <person name="Adams M.D."/>
            <person name="Celniker S.E."/>
            <person name="Holt R.A."/>
            <person name="Evans C.A."/>
            <person name="Gocayne J.D."/>
            <person name="Amanatides P.G."/>
            <person name="Scherer S.E."/>
            <person name="Li P.W."/>
            <person name="Hoskins R.A."/>
            <person name="Galle R.F."/>
            <person name="George R.A."/>
            <person name="Lewis S.E."/>
            <person name="Richards S."/>
            <person name="Ashburner M."/>
            <person name="Henderson S.N."/>
            <person name="Sutton G.G."/>
            <person name="Wortman J.R."/>
            <person name="Yandell M.D."/>
            <person name="Zhang Q."/>
            <person name="Chen L.X."/>
            <person name="Brandon R.C."/>
            <person name="Rogers Y.H."/>
            <person name="Blazej R.G."/>
            <person name="Champe M."/>
            <person name="Pfeiffer B.D."/>
            <person name="Wan K.H."/>
            <person name="Doyle C."/>
            <person name="Baxter E.G."/>
            <person name="Helt G."/>
            <person name="Nelson C.R."/>
            <person name="Gabor G.L."/>
            <person name="Abril J.F."/>
            <person name="Agbayani A."/>
            <person name="An H.J."/>
            <person name="Andrews-Pfannkoch C."/>
            <person name="Baldwin D."/>
            <person name="Ballew R.M."/>
            <person name="Basu A."/>
            <person name="Baxendale J."/>
            <person name="Bayraktaroglu L."/>
            <person name="Beasley E.M."/>
            <person name="Beeson K.Y."/>
            <person name="Benos P.V."/>
            <person name="Berman B.P."/>
            <person name="Bhandari D."/>
            <person name="Bolshakov S."/>
            <person name="Borkova D."/>
            <person name="Botchan M.R."/>
            <person name="Bouck J."/>
            <person name="Brokstein P."/>
            <person name="Brottier P."/>
            <person name="Burtis K.C."/>
            <person name="Busam D.A."/>
            <person name="Butler H."/>
            <person name="Cadieu E."/>
            <person name="Center A."/>
            <person name="Chandra I."/>
            <person name="Cherry J.M."/>
            <person name="Cawley S."/>
            <person name="Dahlke C."/>
            <person name="Davenport L.B."/>
            <person name="Davies P."/>
            <person name="de Pablos B."/>
            <person name="Delcher A."/>
            <person name="Deng Z."/>
            <person name="Mays A.D."/>
            <person name="Dew I."/>
            <person name="Dietz S.M."/>
            <person name="Dodson K."/>
            <person name="Doup L.E."/>
            <person name="Downes M."/>
            <person name="Dugan-Rocha S."/>
            <person name="Dunkov B.C."/>
            <person name="Dunn P."/>
            <person name="Durbin K.J."/>
            <person name="Evangelista C.C."/>
            <person name="Ferraz C."/>
            <person name="Ferriera S."/>
            <person name="Fleischmann W."/>
            <person name="Fosler C."/>
            <person name="Gabrielian A.E."/>
            <person name="Garg N.S."/>
            <person name="Gelbart W.M."/>
            <person name="Glasser K."/>
            <person name="Glodek A."/>
            <person name="Gong F."/>
            <person name="Gorrell J.H."/>
            <person name="Gu Z."/>
            <person name="Guan P."/>
            <person name="Harris M."/>
            <person name="Harris N.L."/>
            <person name="Harvey D."/>
            <person name="Heiman T.J."/>
            <person name="Hernandez J.R."/>
            <person name="Houck J."/>
            <person name="Hostin D."/>
            <person name="Houston K.A."/>
            <person name="Howland T.J."/>
            <person name="Wei M.H."/>
            <person name="Ibegwam C."/>
            <person name="Jalali M."/>
            <person name="Kalush F."/>
            <person name="Karpen G.H."/>
            <person name="Ke Z."/>
            <person name="Kennison J.A."/>
            <person name="Ketchum K.A."/>
            <person name="Kimmel B.E."/>
            <person name="Kodira C.D."/>
            <person name="Kraft C."/>
            <person name="Kravitz S."/>
            <person name="Kulp D."/>
            <person name="Lai Z."/>
            <person name="Lasko P."/>
            <person name="Lei Y."/>
            <person name="Levitsky A.A."/>
            <person name="Li J."/>
            <person name="Li Z."/>
            <person name="Liang Y."/>
            <person name="Lin X."/>
            <person name="Liu X."/>
            <person name="Mattei B."/>
            <person name="McIntosh T.C."/>
            <person name="McLeod M.P."/>
            <person name="McPherson D."/>
            <person name="Merkulov G."/>
            <person name="Milshina N.V."/>
            <person name="Mobarry C."/>
            <person name="Morris J."/>
            <person name="Moshrefi A."/>
            <person name="Mount S.M."/>
            <person name="Moy M."/>
            <person name="Murphy B."/>
            <person name="Murphy L."/>
            <person name="Muzny D.M."/>
            <person name="Nelson D.L."/>
            <person name="Nelson D.R."/>
            <person name="Nelson K.A."/>
            <person name="Nixon K."/>
            <person name="Nusskern D.R."/>
            <person name="Pacleb J.M."/>
            <person name="Palazzolo M."/>
            <person name="Pittman G.S."/>
            <person name="Pan S."/>
            <person name="Pollard J."/>
            <person name="Puri V."/>
            <person name="Reese M.G."/>
            <person name="Reinert K."/>
            <person name="Remington K."/>
            <person name="Saunders R.D."/>
            <person name="Scheeler F."/>
            <person name="Shen H."/>
            <person name="Shue B.C."/>
            <person name="Siden-Kiamos I."/>
            <person name="Simpson M."/>
            <person name="Skupski M.P."/>
            <person name="Smith T."/>
            <person name="Spier E."/>
            <person name="Spradling A.C."/>
            <person name="Stapleton M."/>
            <person name="Strong R."/>
            <person name="Sun E."/>
            <person name="Svirskas R."/>
            <person name="Tector C."/>
            <person name="Turner R."/>
            <person name="Venter E."/>
            <person name="Wang A.H."/>
            <person name="Wang X."/>
            <person name="Wang Z.Y."/>
            <person name="Wassarman D.A."/>
            <person name="Weinstock G.M."/>
            <person name="Weissenbach J."/>
            <person name="Williams S.M."/>
            <person name="WoodageT"/>
            <person name="Worley K.C."/>
            <person name="Wu D."/>
            <person name="Yang S."/>
            <person name="Yao Q.A."/>
            <person name="Ye J."/>
            <person name="Yeh R.F."/>
            <person name="Zaveri J.S."/>
            <person name="Zhan M."/>
            <person name="Zhang G."/>
            <person name="Zhao Q."/>
            <person name="Zheng L."/>
            <person name="Zheng X.H."/>
            <person name="Zhong F.N."/>
            <person name="Zhong W."/>
            <person name="Zhou X."/>
            <person name="Zhu S."/>
            <person name="Zhu X."/>
            <person name="Smith H.O."/>
            <person name="Gibbs R.A."/>
            <person name="Myers E.W."/>
            <person name="Rubin G.M."/>
            <person name="Venter J.C."/>
        </authorList>
    </citation>
    <scope>NUCLEOTIDE SEQUENCE [LARGE SCALE GENOMIC DNA]</scope>
</reference>
<sequence length="94" mass="10309">MMNATTQSRSSCPIWESRKESGSRPYNPEGRYVQQELLERPWAGATNIEQQLGAAAADRLQIAAVQVAAPLQPQASIAPPTTKKQEETKKIQAC</sequence>
<dbReference type="PaxDb" id="7227-FBpp0070621"/>
<dbReference type="OrthoDB" id="7863604at2759"/>
<dbReference type="AlphaFoldDB" id="M9NFW1"/>
<dbReference type="PhylomeDB" id="M9NFW1"/>
<dbReference type="OMA" id="SCPIWES"/>